<dbReference type="InterPro" id="IPR001387">
    <property type="entry name" value="Cro/C1-type_HTH"/>
</dbReference>
<keyword evidence="1" id="KW-0238">DNA-binding</keyword>
<dbReference type="Proteomes" id="UP000823842">
    <property type="component" value="Unassembled WGS sequence"/>
</dbReference>
<dbReference type="PROSITE" id="PS50943">
    <property type="entry name" value="HTH_CROC1"/>
    <property type="match status" value="1"/>
</dbReference>
<evidence type="ECO:0000259" key="2">
    <source>
        <dbReference type="PROSITE" id="PS50943"/>
    </source>
</evidence>
<evidence type="ECO:0000256" key="1">
    <source>
        <dbReference type="ARBA" id="ARBA00023125"/>
    </source>
</evidence>
<gene>
    <name evidence="3" type="ORF">IAA06_09865</name>
</gene>
<dbReference type="PANTHER" id="PTHR46558:SF4">
    <property type="entry name" value="DNA-BIDING PHAGE PROTEIN"/>
    <property type="match status" value="1"/>
</dbReference>
<proteinExistence type="predicted"/>
<dbReference type="PANTHER" id="PTHR46558">
    <property type="entry name" value="TRACRIPTIONAL REGULATORY PROTEIN-RELATED-RELATED"/>
    <property type="match status" value="1"/>
</dbReference>
<accession>A0A9D2LTY9</accession>
<dbReference type="CDD" id="cd00093">
    <property type="entry name" value="HTH_XRE"/>
    <property type="match status" value="1"/>
</dbReference>
<reference evidence="3" key="2">
    <citation type="submission" date="2021-04" db="EMBL/GenBank/DDBJ databases">
        <authorList>
            <person name="Gilroy R."/>
        </authorList>
    </citation>
    <scope>NUCLEOTIDE SEQUENCE</scope>
    <source>
        <strain evidence="3">ChiSjej1B19-5720</strain>
    </source>
</reference>
<dbReference type="InterPro" id="IPR010982">
    <property type="entry name" value="Lambda_DNA-bd_dom_sf"/>
</dbReference>
<name>A0A9D2LTY9_9FIRM</name>
<comment type="caution">
    <text evidence="3">The sequence shown here is derived from an EMBL/GenBank/DDBJ whole genome shotgun (WGS) entry which is preliminary data.</text>
</comment>
<dbReference type="GO" id="GO:0003677">
    <property type="term" value="F:DNA binding"/>
    <property type="evidence" value="ECO:0007669"/>
    <property type="project" value="UniProtKB-KW"/>
</dbReference>
<dbReference type="SMART" id="SM00530">
    <property type="entry name" value="HTH_XRE"/>
    <property type="match status" value="1"/>
</dbReference>
<feature type="non-terminal residue" evidence="3">
    <location>
        <position position="1"/>
    </location>
</feature>
<evidence type="ECO:0000313" key="4">
    <source>
        <dbReference type="Proteomes" id="UP000823842"/>
    </source>
</evidence>
<dbReference type="EMBL" id="DWYZ01000182">
    <property type="protein sequence ID" value="HJB29081.1"/>
    <property type="molecule type" value="Genomic_DNA"/>
</dbReference>
<dbReference type="AlphaFoldDB" id="A0A9D2LTY9"/>
<dbReference type="Gene3D" id="1.10.260.40">
    <property type="entry name" value="lambda repressor-like DNA-binding domains"/>
    <property type="match status" value="1"/>
</dbReference>
<feature type="domain" description="HTH cro/C1-type" evidence="2">
    <location>
        <begin position="2"/>
        <end position="48"/>
    </location>
</feature>
<sequence length="54" mass="6269">YGIKQEELAAALEVSRQTIGSLENGRYNPSIQLAFKIARYFHMSIEDIFIYEED</sequence>
<organism evidence="3 4">
    <name type="scientific">Candidatus Blautia faecavium</name>
    <dbReference type="NCBI Taxonomy" id="2838487"/>
    <lineage>
        <taxon>Bacteria</taxon>
        <taxon>Bacillati</taxon>
        <taxon>Bacillota</taxon>
        <taxon>Clostridia</taxon>
        <taxon>Lachnospirales</taxon>
        <taxon>Lachnospiraceae</taxon>
        <taxon>Blautia</taxon>
    </lineage>
</organism>
<protein>
    <submittedName>
        <fullName evidence="3">Helix-turn-helix transcriptional regulator</fullName>
    </submittedName>
</protein>
<dbReference type="Pfam" id="PF01381">
    <property type="entry name" value="HTH_3"/>
    <property type="match status" value="1"/>
</dbReference>
<dbReference type="SUPFAM" id="SSF47413">
    <property type="entry name" value="lambda repressor-like DNA-binding domains"/>
    <property type="match status" value="1"/>
</dbReference>
<reference evidence="3" key="1">
    <citation type="journal article" date="2021" name="PeerJ">
        <title>Extensive microbial diversity within the chicken gut microbiome revealed by metagenomics and culture.</title>
        <authorList>
            <person name="Gilroy R."/>
            <person name="Ravi A."/>
            <person name="Getino M."/>
            <person name="Pursley I."/>
            <person name="Horton D.L."/>
            <person name="Alikhan N.F."/>
            <person name="Baker D."/>
            <person name="Gharbi K."/>
            <person name="Hall N."/>
            <person name="Watson M."/>
            <person name="Adriaenssens E.M."/>
            <person name="Foster-Nyarko E."/>
            <person name="Jarju S."/>
            <person name="Secka A."/>
            <person name="Antonio M."/>
            <person name="Oren A."/>
            <person name="Chaudhuri R.R."/>
            <person name="La Ragione R."/>
            <person name="Hildebrand F."/>
            <person name="Pallen M.J."/>
        </authorList>
    </citation>
    <scope>NUCLEOTIDE SEQUENCE</scope>
    <source>
        <strain evidence="3">ChiSjej1B19-5720</strain>
    </source>
</reference>
<evidence type="ECO:0000313" key="3">
    <source>
        <dbReference type="EMBL" id="HJB29081.1"/>
    </source>
</evidence>